<keyword evidence="2" id="KW-0805">Transcription regulation</keyword>
<protein>
    <submittedName>
        <fullName evidence="7">RNA polymerase sigma-70 factor (ECF subfamily)</fullName>
    </submittedName>
</protein>
<dbReference type="GO" id="GO:0003677">
    <property type="term" value="F:DNA binding"/>
    <property type="evidence" value="ECO:0007669"/>
    <property type="project" value="InterPro"/>
</dbReference>
<dbReference type="GO" id="GO:0006352">
    <property type="term" value="P:DNA-templated transcription initiation"/>
    <property type="evidence" value="ECO:0007669"/>
    <property type="project" value="InterPro"/>
</dbReference>
<comment type="caution">
    <text evidence="7">The sequence shown here is derived from an EMBL/GenBank/DDBJ whole genome shotgun (WGS) entry which is preliminary data.</text>
</comment>
<evidence type="ECO:0000256" key="3">
    <source>
        <dbReference type="ARBA" id="ARBA00023082"/>
    </source>
</evidence>
<evidence type="ECO:0000259" key="6">
    <source>
        <dbReference type="Pfam" id="PF08281"/>
    </source>
</evidence>
<keyword evidence="4" id="KW-0804">Transcription</keyword>
<dbReference type="SUPFAM" id="SSF88946">
    <property type="entry name" value="Sigma2 domain of RNA polymerase sigma factors"/>
    <property type="match status" value="1"/>
</dbReference>
<evidence type="ECO:0000256" key="1">
    <source>
        <dbReference type="ARBA" id="ARBA00010641"/>
    </source>
</evidence>
<dbReference type="GO" id="GO:0016987">
    <property type="term" value="F:sigma factor activity"/>
    <property type="evidence" value="ECO:0007669"/>
    <property type="project" value="UniProtKB-KW"/>
</dbReference>
<evidence type="ECO:0000313" key="7">
    <source>
        <dbReference type="EMBL" id="MBB6004837.1"/>
    </source>
</evidence>
<dbReference type="EMBL" id="JACHKT010000030">
    <property type="protein sequence ID" value="MBB6004837.1"/>
    <property type="molecule type" value="Genomic_DNA"/>
</dbReference>
<gene>
    <name evidence="7" type="ORF">HNP25_003507</name>
</gene>
<evidence type="ECO:0000256" key="4">
    <source>
        <dbReference type="ARBA" id="ARBA00023163"/>
    </source>
</evidence>
<feature type="domain" description="RNA polymerase sigma-70 region 2" evidence="5">
    <location>
        <begin position="25"/>
        <end position="90"/>
    </location>
</feature>
<dbReference type="Gene3D" id="1.10.10.10">
    <property type="entry name" value="Winged helix-like DNA-binding domain superfamily/Winged helix DNA-binding domain"/>
    <property type="match status" value="1"/>
</dbReference>
<keyword evidence="8" id="KW-1185">Reference proteome</keyword>
<dbReference type="RefSeq" id="WP_184136120.1">
    <property type="nucleotide sequence ID" value="NZ_JACHKT010000030.1"/>
</dbReference>
<dbReference type="Pfam" id="PF08281">
    <property type="entry name" value="Sigma70_r4_2"/>
    <property type="match status" value="1"/>
</dbReference>
<organism evidence="7 8">
    <name type="scientific">Arcicella rosea</name>
    <dbReference type="NCBI Taxonomy" id="502909"/>
    <lineage>
        <taxon>Bacteria</taxon>
        <taxon>Pseudomonadati</taxon>
        <taxon>Bacteroidota</taxon>
        <taxon>Cytophagia</taxon>
        <taxon>Cytophagales</taxon>
        <taxon>Flectobacillaceae</taxon>
        <taxon>Arcicella</taxon>
    </lineage>
</organism>
<dbReference type="AlphaFoldDB" id="A0A841EKZ4"/>
<dbReference type="InterPro" id="IPR014284">
    <property type="entry name" value="RNA_pol_sigma-70_dom"/>
</dbReference>
<evidence type="ECO:0000313" key="8">
    <source>
        <dbReference type="Proteomes" id="UP000524404"/>
    </source>
</evidence>
<proteinExistence type="inferred from homology"/>
<dbReference type="Gene3D" id="1.10.1740.10">
    <property type="match status" value="1"/>
</dbReference>
<dbReference type="InterPro" id="IPR039425">
    <property type="entry name" value="RNA_pol_sigma-70-like"/>
</dbReference>
<evidence type="ECO:0000259" key="5">
    <source>
        <dbReference type="Pfam" id="PF04542"/>
    </source>
</evidence>
<comment type="similarity">
    <text evidence="1">Belongs to the sigma-70 factor family. ECF subfamily.</text>
</comment>
<evidence type="ECO:0000256" key="2">
    <source>
        <dbReference type="ARBA" id="ARBA00023015"/>
    </source>
</evidence>
<dbReference type="PANTHER" id="PTHR43133">
    <property type="entry name" value="RNA POLYMERASE ECF-TYPE SIGMA FACTO"/>
    <property type="match status" value="1"/>
</dbReference>
<accession>A0A841EKZ4</accession>
<dbReference type="PANTHER" id="PTHR43133:SF45">
    <property type="entry name" value="RNA POLYMERASE ECF-TYPE SIGMA FACTOR"/>
    <property type="match status" value="1"/>
</dbReference>
<dbReference type="InterPro" id="IPR013324">
    <property type="entry name" value="RNA_pol_sigma_r3/r4-like"/>
</dbReference>
<dbReference type="Proteomes" id="UP000524404">
    <property type="component" value="Unassembled WGS sequence"/>
</dbReference>
<dbReference type="Pfam" id="PF04542">
    <property type="entry name" value="Sigma70_r2"/>
    <property type="match status" value="1"/>
</dbReference>
<dbReference type="SUPFAM" id="SSF88659">
    <property type="entry name" value="Sigma3 and sigma4 domains of RNA polymerase sigma factors"/>
    <property type="match status" value="1"/>
</dbReference>
<dbReference type="NCBIfam" id="TIGR02937">
    <property type="entry name" value="sigma70-ECF"/>
    <property type="match status" value="1"/>
</dbReference>
<dbReference type="CDD" id="cd06171">
    <property type="entry name" value="Sigma70_r4"/>
    <property type="match status" value="1"/>
</dbReference>
<feature type="domain" description="RNA polymerase sigma factor 70 region 4 type 2" evidence="6">
    <location>
        <begin position="122"/>
        <end position="173"/>
    </location>
</feature>
<sequence>MKTKETDNQIIQRILTGDQSGYRELANRHKDYAFTVAYKIVGTREDAEEVSQDAFMQAFNALPSFNQEAKFTTWFYRIVFNAALMFKRKKNIVAEDISISQAAQQAPADTSDNLKVNEQKKYIQKALNQLSADDVTMITLFYLKEQSLEEIAQIVGISAETAKVKLCRARKRLAEEMKRILGNEVRTLI</sequence>
<dbReference type="InterPro" id="IPR036388">
    <property type="entry name" value="WH-like_DNA-bd_sf"/>
</dbReference>
<name>A0A841EKZ4_9BACT</name>
<keyword evidence="3" id="KW-0731">Sigma factor</keyword>
<reference evidence="7 8" key="1">
    <citation type="submission" date="2020-08" db="EMBL/GenBank/DDBJ databases">
        <title>Functional genomics of gut bacteria from endangered species of beetles.</title>
        <authorList>
            <person name="Carlos-Shanley C."/>
        </authorList>
    </citation>
    <scope>NUCLEOTIDE SEQUENCE [LARGE SCALE GENOMIC DNA]</scope>
    <source>
        <strain evidence="7 8">S00070</strain>
    </source>
</reference>
<dbReference type="InterPro" id="IPR007627">
    <property type="entry name" value="RNA_pol_sigma70_r2"/>
</dbReference>
<dbReference type="InterPro" id="IPR013325">
    <property type="entry name" value="RNA_pol_sigma_r2"/>
</dbReference>
<dbReference type="InterPro" id="IPR013249">
    <property type="entry name" value="RNA_pol_sigma70_r4_t2"/>
</dbReference>